<comment type="caution">
    <text evidence="3">The sequence shown here is derived from an EMBL/GenBank/DDBJ whole genome shotgun (WGS) entry which is preliminary data.</text>
</comment>
<proteinExistence type="predicted"/>
<evidence type="ECO:0000256" key="1">
    <source>
        <dbReference type="SAM" id="MobiDB-lite"/>
    </source>
</evidence>
<reference evidence="3 4" key="1">
    <citation type="journal article" date="2024" name="bioRxiv">
        <title>A reference genome for Trichogramma kaykai: A tiny desert-dwelling parasitoid wasp with competing sex-ratio distorters.</title>
        <authorList>
            <person name="Culotta J."/>
            <person name="Lindsey A.R."/>
        </authorList>
    </citation>
    <scope>NUCLEOTIDE SEQUENCE [LARGE SCALE GENOMIC DNA]</scope>
    <source>
        <strain evidence="3 4">KSX58</strain>
    </source>
</reference>
<sequence>MYLVAEHMPKKVTIYLMSEKGKSEKGDREVGVTARCLADLFCPKENNSRSARCTMSKNSRVRRKLRTDSRSAAGTRSHAISERTAINSRGPALHVSLNAPTAVDKHCSGDFPNTQEYNTYVTLKLQNVKSSTVPLKGSNPCWEQDFLFETNDLKGGLLLEVSLKGMLWDRTIGYYFLSLMEIAQSGENCLLDFKISCSKLMDY</sequence>
<dbReference type="Gene3D" id="2.60.40.150">
    <property type="entry name" value="C2 domain"/>
    <property type="match status" value="1"/>
</dbReference>
<dbReference type="PANTHER" id="PTHR10480:SF12">
    <property type="entry name" value="UNC-13, ISOFORM E"/>
    <property type="match status" value="1"/>
</dbReference>
<dbReference type="EMBL" id="JBJJXI010000003">
    <property type="protein sequence ID" value="KAL3407582.1"/>
    <property type="molecule type" value="Genomic_DNA"/>
</dbReference>
<gene>
    <name evidence="3" type="ORF">TKK_000261</name>
</gene>
<keyword evidence="4" id="KW-1185">Reference proteome</keyword>
<feature type="region of interest" description="Disordered" evidence="1">
    <location>
        <begin position="55"/>
        <end position="79"/>
    </location>
</feature>
<organism evidence="3 4">
    <name type="scientific">Trichogramma kaykai</name>
    <dbReference type="NCBI Taxonomy" id="54128"/>
    <lineage>
        <taxon>Eukaryota</taxon>
        <taxon>Metazoa</taxon>
        <taxon>Ecdysozoa</taxon>
        <taxon>Arthropoda</taxon>
        <taxon>Hexapoda</taxon>
        <taxon>Insecta</taxon>
        <taxon>Pterygota</taxon>
        <taxon>Neoptera</taxon>
        <taxon>Endopterygota</taxon>
        <taxon>Hymenoptera</taxon>
        <taxon>Apocrita</taxon>
        <taxon>Proctotrupomorpha</taxon>
        <taxon>Chalcidoidea</taxon>
        <taxon>Trichogrammatidae</taxon>
        <taxon>Trichogramma</taxon>
    </lineage>
</organism>
<name>A0ABD2XQM4_9HYME</name>
<accession>A0ABD2XQM4</accession>
<dbReference type="InterPro" id="IPR000008">
    <property type="entry name" value="C2_dom"/>
</dbReference>
<dbReference type="Proteomes" id="UP001627154">
    <property type="component" value="Unassembled WGS sequence"/>
</dbReference>
<evidence type="ECO:0000313" key="4">
    <source>
        <dbReference type="Proteomes" id="UP001627154"/>
    </source>
</evidence>
<protein>
    <recommendedName>
        <fullName evidence="2">C2 domain-containing protein</fullName>
    </recommendedName>
</protein>
<dbReference type="InterPro" id="IPR035892">
    <property type="entry name" value="C2_domain_sf"/>
</dbReference>
<dbReference type="InterPro" id="IPR027080">
    <property type="entry name" value="Unc-13"/>
</dbReference>
<evidence type="ECO:0000259" key="2">
    <source>
        <dbReference type="Pfam" id="PF00168"/>
    </source>
</evidence>
<dbReference type="AlphaFoldDB" id="A0ABD2XQM4"/>
<feature type="domain" description="C2" evidence="2">
    <location>
        <begin position="114"/>
        <end position="186"/>
    </location>
</feature>
<dbReference type="PANTHER" id="PTHR10480">
    <property type="entry name" value="PROTEIN UNC-13 HOMOLOG"/>
    <property type="match status" value="1"/>
</dbReference>
<dbReference type="SUPFAM" id="SSF49562">
    <property type="entry name" value="C2 domain (Calcium/lipid-binding domain, CaLB)"/>
    <property type="match status" value="1"/>
</dbReference>
<dbReference type="Pfam" id="PF00168">
    <property type="entry name" value="C2"/>
    <property type="match status" value="1"/>
</dbReference>
<evidence type="ECO:0000313" key="3">
    <source>
        <dbReference type="EMBL" id="KAL3407582.1"/>
    </source>
</evidence>